<evidence type="ECO:0000256" key="3">
    <source>
        <dbReference type="ARBA" id="ARBA00022679"/>
    </source>
</evidence>
<gene>
    <name evidence="14" type="primary">polC</name>
    <name evidence="19" type="ORF">AKJ66_00025</name>
</gene>
<dbReference type="GO" id="GO:0008310">
    <property type="term" value="F:single-stranded DNA 3'-5' DNA exonuclease activity"/>
    <property type="evidence" value="ECO:0007669"/>
    <property type="project" value="UniProtKB-EC"/>
</dbReference>
<evidence type="ECO:0000256" key="1">
    <source>
        <dbReference type="ARBA" id="ARBA00011053"/>
    </source>
</evidence>
<evidence type="ECO:0000256" key="12">
    <source>
        <dbReference type="ARBA" id="ARBA00025068"/>
    </source>
</evidence>
<sequence length="1187" mass="131391">MNFDEYSSKLNDQLENAYQVAENARTKGFDPSDKPEIPVAEDLAERVEKLVGPKGVADDIRELEEKHSRETVAFRIAEKIVEGEYGGGNREELIEQAVRTALGILTEGVALAAPTEGISNVSTVDGRLRMSFEGPIRAAGGTGAALSVLIGDYVRRRLGIDSFEASPELVERFVEEVKLYDEVTSLQYLPSDREVEIAIKNIPVEIAGEGTEDKTVSARNRNVPGVETDRIRGGAMLVVAEGILQKVPKLLKHVENLEISGWGWLKELKETSEAGEESEEGPGKKEPKYLKDVIAGRPVLGYPGEKGGFRLRYGRARNTGLAAGGVHPATMRILNDHLAPGTQIKIEAPGKATITNPVDTVEGPLVKLENGDVVRVSDENQAEGLVGKIEKILSLGDILLGYGEFVENNHPLLPAGWCEEWWSEEVREATEETDGEPSEVVTYIDPPFQTPPPQEAVEISEDLGVPLHPAYTYPYHDLEPEEIEELGSWLADGRAEIEGSTVRYLSLPYRSPKKKLLEALEIPHRVKNEPEGHRIVIEKHAHPLSATLCEIEEDGIEFVPLLESFESSTELVNRLAPFPVRKKAPTRIGARMGRPEKAEPREMNPPVRVLYPVGNYGGSTRSIGKAAKRSISVLDGVEYDIKSQLEEVGIRTVGDLADAEPRRICHVLENGALGNNGGGKKGRKLIEKAREERDLPLDVQLFSCPACGTESTSRVCPECENEDTLPVFEEKEVNLERRFDSSMNRLGIAKGPSSTIKGVKGLTNKGNIAEPLEKGFLRAKNEISIYKDGTARLDLTEAPLSHFKPEEANISVEKLRELGYEEDINGKSLEEPDQIVEMKPQDLLLPASLADYFVRTAQYVDDLLEKLYGMDPFYEAEDKEDLLGTLTIGLAPHISTGVVGRIIGFTEADIGYAHPYIHAGVRRNADGDEYSVMLLLQALLDFSEKYLPADHGGRMDTPLVITHPLNPEEIDDEAHNIDVAERYSKEFYEATLEGAEPEGLSVIVEDRLGAESQYHDLHFTEPHDNSDISMGPKKCRYKSLGGMKEKKRSQMSVAEKLISVDEDDTAERLLNRHFLKDLRGNIRAFAGQRFRCTNCEAKYRRIPMSGKCRRCGNELILTVHKGSVEKYVDIARELTEEYDVSDYMAQWVELTAREIESLFTGKVERSSGGKESGGGGEQKSLADFTPD</sequence>
<dbReference type="InterPro" id="IPR056172">
    <property type="entry name" value="PolC_DP2_cat_dom"/>
</dbReference>
<keyword evidence="8 14" id="KW-0269">Exonuclease</keyword>
<dbReference type="PANTHER" id="PTHR42210:SF1">
    <property type="entry name" value="DNA POLYMERASE II LARGE SUBUNIT"/>
    <property type="match status" value="1"/>
</dbReference>
<protein>
    <recommendedName>
        <fullName evidence="14">DNA polymerase II large subunit</fullName>
        <shortName evidence="14">Pol II</shortName>
        <ecNumber evidence="14">2.7.7.7</ecNumber>
    </recommendedName>
    <alternativeName>
        <fullName evidence="14">Exodeoxyribonuclease large subunit</fullName>
        <ecNumber evidence="14">3.1.11.1</ecNumber>
    </alternativeName>
</protein>
<dbReference type="Pfam" id="PF24846">
    <property type="entry name" value="PolC_DP2_cat"/>
    <property type="match status" value="1"/>
</dbReference>
<feature type="domain" description="DNA polymerase II large subunit DP2 N-terminal" evidence="16">
    <location>
        <begin position="5"/>
        <end position="270"/>
    </location>
</feature>
<keyword evidence="6 14" id="KW-0540">Nuclease</keyword>
<feature type="region of interest" description="Disordered" evidence="15">
    <location>
        <begin position="1163"/>
        <end position="1187"/>
    </location>
</feature>
<keyword evidence="11 14" id="KW-0511">Multifunctional enzyme</keyword>
<organism evidence="19 20">
    <name type="scientific">candidate division MSBL1 archaeon SCGC-AAA259E22</name>
    <dbReference type="NCBI Taxonomy" id="1698265"/>
    <lineage>
        <taxon>Archaea</taxon>
        <taxon>Methanobacteriati</taxon>
        <taxon>Methanobacteriota</taxon>
        <taxon>candidate division MSBL1</taxon>
    </lineage>
</organism>
<comment type="catalytic activity">
    <reaction evidence="14">
        <text>Exonucleolytic cleavage in the 3'- to 5'-direction to yield nucleoside 5'-phosphates.</text>
        <dbReference type="EC" id="3.1.11.1"/>
    </reaction>
</comment>
<dbReference type="GO" id="GO:0006261">
    <property type="term" value="P:DNA-templated DNA replication"/>
    <property type="evidence" value="ECO:0007669"/>
    <property type="project" value="UniProtKB-UniRule"/>
</dbReference>
<dbReference type="NCBIfam" id="NF003103">
    <property type="entry name" value="PRK04023.1"/>
    <property type="match status" value="1"/>
</dbReference>
<evidence type="ECO:0000313" key="19">
    <source>
        <dbReference type="EMBL" id="KXA93987.1"/>
    </source>
</evidence>
<evidence type="ECO:0000256" key="14">
    <source>
        <dbReference type="HAMAP-Rule" id="MF_00324"/>
    </source>
</evidence>
<evidence type="ECO:0000313" key="20">
    <source>
        <dbReference type="Proteomes" id="UP000070657"/>
    </source>
</evidence>
<dbReference type="GO" id="GO:0003677">
    <property type="term" value="F:DNA binding"/>
    <property type="evidence" value="ECO:0007669"/>
    <property type="project" value="UniProtKB-UniRule"/>
</dbReference>
<evidence type="ECO:0000256" key="11">
    <source>
        <dbReference type="ARBA" id="ARBA00023268"/>
    </source>
</evidence>
<dbReference type="AlphaFoldDB" id="A0A133UIJ4"/>
<dbReference type="EC" id="2.7.7.7" evidence="14"/>
<comment type="caution">
    <text evidence="19">The sequence shown here is derived from an EMBL/GenBank/DDBJ whole genome shotgun (WGS) entry which is preliminary data.</text>
</comment>
<feature type="domain" description="DNA polymerase II large subunit DP2 central" evidence="17">
    <location>
        <begin position="283"/>
        <end position="630"/>
    </location>
</feature>
<evidence type="ECO:0000256" key="13">
    <source>
        <dbReference type="ARBA" id="ARBA00049244"/>
    </source>
</evidence>
<evidence type="ECO:0000256" key="15">
    <source>
        <dbReference type="SAM" id="MobiDB-lite"/>
    </source>
</evidence>
<comment type="similarity">
    <text evidence="1 14">Belongs to the archaeal DNA polymerase II family.</text>
</comment>
<dbReference type="GO" id="GO:0006308">
    <property type="term" value="P:DNA catabolic process"/>
    <property type="evidence" value="ECO:0007669"/>
    <property type="project" value="UniProtKB-UniRule"/>
</dbReference>
<dbReference type="Pfam" id="PF24844">
    <property type="entry name" value="PolC_DP2_central"/>
    <property type="match status" value="1"/>
</dbReference>
<keyword evidence="7 14" id="KW-0378">Hydrolase</keyword>
<dbReference type="InterPro" id="IPR016033">
    <property type="entry name" value="PolC_DP2_N"/>
</dbReference>
<evidence type="ECO:0000256" key="9">
    <source>
        <dbReference type="ARBA" id="ARBA00022932"/>
    </source>
</evidence>
<dbReference type="PATRIC" id="fig|1698265.3.peg.5"/>
<comment type="function">
    <text evidence="12 14">Possesses two activities: a DNA synthesis (polymerase) and an exonucleolytic activity that degrades single-stranded DNA in the 3'- to 5'-direction. Has a template-primer preference which is characteristic of a replicative DNA polymerase.</text>
</comment>
<dbReference type="Pfam" id="PF03833">
    <property type="entry name" value="PolC_DP2_N"/>
    <property type="match status" value="1"/>
</dbReference>
<dbReference type="Proteomes" id="UP000070657">
    <property type="component" value="Unassembled WGS sequence"/>
</dbReference>
<evidence type="ECO:0000259" key="16">
    <source>
        <dbReference type="Pfam" id="PF03833"/>
    </source>
</evidence>
<keyword evidence="3 14" id="KW-0808">Transferase</keyword>
<reference evidence="19 20" key="1">
    <citation type="journal article" date="2016" name="Sci. Rep.">
        <title>Metabolic traits of an uncultured archaeal lineage -MSBL1- from brine pools of the Red Sea.</title>
        <authorList>
            <person name="Mwirichia R."/>
            <person name="Alam I."/>
            <person name="Rashid M."/>
            <person name="Vinu M."/>
            <person name="Ba-Alawi W."/>
            <person name="Anthony Kamau A."/>
            <person name="Kamanda Ngugi D."/>
            <person name="Goker M."/>
            <person name="Klenk H.P."/>
            <person name="Bajic V."/>
            <person name="Stingl U."/>
        </authorList>
    </citation>
    <scope>NUCLEOTIDE SEQUENCE [LARGE SCALE GENOMIC DNA]</scope>
    <source>
        <strain evidence="19">SCGC-AAA259E22</strain>
    </source>
</reference>
<dbReference type="PANTHER" id="PTHR42210">
    <property type="entry name" value="DNA POLYMERASE II LARGE SUBUNIT"/>
    <property type="match status" value="1"/>
</dbReference>
<accession>A0A133UIJ4</accession>
<dbReference type="EC" id="3.1.11.1" evidence="14"/>
<comment type="catalytic activity">
    <reaction evidence="13 14">
        <text>DNA(n) + a 2'-deoxyribonucleoside 5'-triphosphate = DNA(n+1) + diphosphate</text>
        <dbReference type="Rhea" id="RHEA:22508"/>
        <dbReference type="Rhea" id="RHEA-COMP:17339"/>
        <dbReference type="Rhea" id="RHEA-COMP:17340"/>
        <dbReference type="ChEBI" id="CHEBI:33019"/>
        <dbReference type="ChEBI" id="CHEBI:61560"/>
        <dbReference type="ChEBI" id="CHEBI:173112"/>
        <dbReference type="EC" id="2.7.7.7"/>
    </reaction>
</comment>
<evidence type="ECO:0000259" key="18">
    <source>
        <dbReference type="Pfam" id="PF24846"/>
    </source>
</evidence>
<dbReference type="InterPro" id="IPR004475">
    <property type="entry name" value="PolC_DP2"/>
</dbReference>
<feature type="domain" description="DNA polymerase II large subunit DP2 catalytic" evidence="18">
    <location>
        <begin position="754"/>
        <end position="1046"/>
    </location>
</feature>
<keyword evidence="20" id="KW-1185">Reference proteome</keyword>
<name>A0A133UIJ4_9EURY</name>
<keyword evidence="9 14" id="KW-0239">DNA-directed DNA polymerase</keyword>
<evidence type="ECO:0000256" key="6">
    <source>
        <dbReference type="ARBA" id="ARBA00022722"/>
    </source>
</evidence>
<evidence type="ECO:0000256" key="8">
    <source>
        <dbReference type="ARBA" id="ARBA00022839"/>
    </source>
</evidence>
<keyword evidence="4 14" id="KW-0548">Nucleotidyltransferase</keyword>
<dbReference type="NCBIfam" id="TIGR00354">
    <property type="entry name" value="polC"/>
    <property type="match status" value="1"/>
</dbReference>
<comment type="subunit">
    <text evidence="2 14">Heterodimer of a large subunit and a small subunit.</text>
</comment>
<dbReference type="HAMAP" id="MF_00324">
    <property type="entry name" value="DNApol_II_L_arch"/>
    <property type="match status" value="1"/>
</dbReference>
<evidence type="ECO:0000256" key="7">
    <source>
        <dbReference type="ARBA" id="ARBA00022801"/>
    </source>
</evidence>
<evidence type="ECO:0000256" key="5">
    <source>
        <dbReference type="ARBA" id="ARBA00022705"/>
    </source>
</evidence>
<keyword evidence="5 14" id="KW-0235">DNA replication</keyword>
<evidence type="ECO:0000256" key="10">
    <source>
        <dbReference type="ARBA" id="ARBA00023125"/>
    </source>
</evidence>
<dbReference type="PIRSF" id="PIRSF016275">
    <property type="entry name" value="PolC_DP2"/>
    <property type="match status" value="1"/>
</dbReference>
<dbReference type="EMBL" id="LHXP01000001">
    <property type="protein sequence ID" value="KXA93987.1"/>
    <property type="molecule type" value="Genomic_DNA"/>
</dbReference>
<evidence type="ECO:0000259" key="17">
    <source>
        <dbReference type="Pfam" id="PF24844"/>
    </source>
</evidence>
<keyword evidence="10 14" id="KW-0238">DNA-binding</keyword>
<evidence type="ECO:0000256" key="4">
    <source>
        <dbReference type="ARBA" id="ARBA00022695"/>
    </source>
</evidence>
<dbReference type="GO" id="GO:0003887">
    <property type="term" value="F:DNA-directed DNA polymerase activity"/>
    <property type="evidence" value="ECO:0007669"/>
    <property type="project" value="UniProtKB-UniRule"/>
</dbReference>
<evidence type="ECO:0000256" key="2">
    <source>
        <dbReference type="ARBA" id="ARBA00011315"/>
    </source>
</evidence>
<proteinExistence type="inferred from homology"/>
<dbReference type="InterPro" id="IPR056171">
    <property type="entry name" value="PolC_DP2_central_dom"/>
</dbReference>